<proteinExistence type="predicted"/>
<dbReference type="PANTHER" id="PTHR46623">
    <property type="entry name" value="CARBOXYMETHYLENEBUTENOLIDASE-RELATED"/>
    <property type="match status" value="1"/>
</dbReference>
<dbReference type="Gene3D" id="3.40.50.1820">
    <property type="entry name" value="alpha/beta hydrolase"/>
    <property type="match status" value="1"/>
</dbReference>
<organism evidence="3 4">
    <name type="scientific">Thioalkalivibrio nitratireducens (strain DSM 14787 / UNIQEM 213 / ALEN2)</name>
    <dbReference type="NCBI Taxonomy" id="1255043"/>
    <lineage>
        <taxon>Bacteria</taxon>
        <taxon>Pseudomonadati</taxon>
        <taxon>Pseudomonadota</taxon>
        <taxon>Gammaproteobacteria</taxon>
        <taxon>Chromatiales</taxon>
        <taxon>Ectothiorhodospiraceae</taxon>
        <taxon>Thioalkalivibrio</taxon>
    </lineage>
</organism>
<dbReference type="RefSeq" id="WP_015257111.1">
    <property type="nucleotide sequence ID" value="NC_019902.2"/>
</dbReference>
<protein>
    <submittedName>
        <fullName evidence="3">Dienelactone hydrolase</fullName>
    </submittedName>
</protein>
<dbReference type="EMBL" id="CP003989">
    <property type="protein sequence ID" value="AGA31956.1"/>
    <property type="molecule type" value="Genomic_DNA"/>
</dbReference>
<dbReference type="OrthoDB" id="9787933at2"/>
<dbReference type="SUPFAM" id="SSF53474">
    <property type="entry name" value="alpha/beta-Hydrolases"/>
    <property type="match status" value="1"/>
</dbReference>
<dbReference type="GO" id="GO:0016787">
    <property type="term" value="F:hydrolase activity"/>
    <property type="evidence" value="ECO:0007669"/>
    <property type="project" value="UniProtKB-KW"/>
</dbReference>
<feature type="chain" id="PRO_5003941097" evidence="1">
    <location>
        <begin position="21"/>
        <end position="284"/>
    </location>
</feature>
<feature type="domain" description="Dienelactone hydrolase" evidence="2">
    <location>
        <begin position="62"/>
        <end position="278"/>
    </location>
</feature>
<accession>L0DUE1</accession>
<dbReference type="eggNOG" id="COG0412">
    <property type="taxonomic scope" value="Bacteria"/>
</dbReference>
<reference evidence="3" key="1">
    <citation type="submission" date="2015-12" db="EMBL/GenBank/DDBJ databases">
        <authorList>
            <person name="Tikhonova T.V."/>
            <person name="Pavlov A.R."/>
            <person name="Beletsky A.V."/>
            <person name="Mardanov A.V."/>
            <person name="Sorokin D.Y."/>
            <person name="Ravin N.V."/>
            <person name="Popov V.O."/>
        </authorList>
    </citation>
    <scope>NUCLEOTIDE SEQUENCE</scope>
    <source>
        <strain evidence="3">DSM 14787</strain>
    </source>
</reference>
<dbReference type="Pfam" id="PF01738">
    <property type="entry name" value="DLH"/>
    <property type="match status" value="1"/>
</dbReference>
<evidence type="ECO:0000256" key="1">
    <source>
        <dbReference type="SAM" id="SignalP"/>
    </source>
</evidence>
<dbReference type="STRING" id="1255043.TVNIR_0245"/>
<dbReference type="KEGG" id="tni:TVNIR_0245"/>
<gene>
    <name evidence="3" type="ordered locus">TVNIR_0245</name>
</gene>
<evidence type="ECO:0000313" key="3">
    <source>
        <dbReference type="EMBL" id="AGA31956.1"/>
    </source>
</evidence>
<name>L0DUE1_THIND</name>
<evidence type="ECO:0000313" key="4">
    <source>
        <dbReference type="Proteomes" id="UP000010809"/>
    </source>
</evidence>
<evidence type="ECO:0000259" key="2">
    <source>
        <dbReference type="Pfam" id="PF01738"/>
    </source>
</evidence>
<keyword evidence="1" id="KW-0732">Signal</keyword>
<dbReference type="AlphaFoldDB" id="L0DUE1"/>
<keyword evidence="4" id="KW-1185">Reference proteome</keyword>
<feature type="signal peptide" evidence="1">
    <location>
        <begin position="1"/>
        <end position="20"/>
    </location>
</feature>
<dbReference type="InterPro" id="IPR029058">
    <property type="entry name" value="AB_hydrolase_fold"/>
</dbReference>
<sequence>MAYRLTVLMFLLFVADPAAADDRHEWLDPAWWSEGQLPVPPNHKVTSTTETLITDEADIPIFIARPETEGEFPGVLFVHGRRGVDPLIEGHVQRLAARGFVVYAPDLYVGRFVEAMPIEHDYALEADLNDVLDHVLATGTHSGDRVCVYSHTRGGYKSLKLAVTLDRQSDALACYVSYYPHMQDPNAPEPMQVYRYAGEADRLTLPALIFVGEHEQYQRKRGIDMAVGSMQGRGLPVQLVTYPGVGRGFDFREPPVRTFADDLATRDALMRATAFMNRQLRAGH</sequence>
<dbReference type="HOGENOM" id="CLU_083628_0_0_6"/>
<keyword evidence="3" id="KW-0378">Hydrolase</keyword>
<dbReference type="InterPro" id="IPR051049">
    <property type="entry name" value="Dienelactone_hydrolase-like"/>
</dbReference>
<dbReference type="InterPro" id="IPR002925">
    <property type="entry name" value="Dienelactn_hydro"/>
</dbReference>
<dbReference type="PATRIC" id="fig|1255043.3.peg.246"/>
<dbReference type="Proteomes" id="UP000010809">
    <property type="component" value="Chromosome"/>
</dbReference>
<dbReference type="PANTHER" id="PTHR46623:SF6">
    <property type="entry name" value="ALPHA_BETA-HYDROLASES SUPERFAMILY PROTEIN"/>
    <property type="match status" value="1"/>
</dbReference>